<dbReference type="GO" id="GO:0004620">
    <property type="term" value="F:phospholipase activity"/>
    <property type="evidence" value="ECO:0007669"/>
    <property type="project" value="TreeGrafter"/>
</dbReference>
<evidence type="ECO:0000259" key="5">
    <source>
        <dbReference type="Pfam" id="PF01764"/>
    </source>
</evidence>
<evidence type="ECO:0000256" key="1">
    <source>
        <dbReference type="ARBA" id="ARBA00022801"/>
    </source>
</evidence>
<keyword evidence="4" id="KW-0443">Lipid metabolism</keyword>
<name>A0AAX3N0I5_9BACL</name>
<evidence type="ECO:0000313" key="7">
    <source>
        <dbReference type="Proteomes" id="UP001220962"/>
    </source>
</evidence>
<protein>
    <submittedName>
        <fullName evidence="6">Lipase family protein</fullName>
    </submittedName>
</protein>
<dbReference type="SUPFAM" id="SSF53474">
    <property type="entry name" value="alpha/beta-Hydrolases"/>
    <property type="match status" value="1"/>
</dbReference>
<dbReference type="Proteomes" id="UP001220962">
    <property type="component" value="Chromosome"/>
</dbReference>
<dbReference type="PANTHER" id="PTHR31403:SF54">
    <property type="entry name" value="PHOSPHOLIPASE A(1) DAD1, CHLOROPLASTIC"/>
    <property type="match status" value="1"/>
</dbReference>
<evidence type="ECO:0000256" key="4">
    <source>
        <dbReference type="ARBA" id="ARBA00023098"/>
    </source>
</evidence>
<dbReference type="InterPro" id="IPR002921">
    <property type="entry name" value="Fungal_lipase-type"/>
</dbReference>
<keyword evidence="2" id="KW-0809">Transit peptide</keyword>
<dbReference type="AlphaFoldDB" id="A0AAX3N0I5"/>
<dbReference type="EMBL" id="CP118101">
    <property type="protein sequence ID" value="WDH83255.1"/>
    <property type="molecule type" value="Genomic_DNA"/>
</dbReference>
<dbReference type="CDD" id="cd00519">
    <property type="entry name" value="Lipase_3"/>
    <property type="match status" value="1"/>
</dbReference>
<gene>
    <name evidence="6" type="ORF">PUW23_03140</name>
</gene>
<dbReference type="RefSeq" id="WP_274359392.1">
    <property type="nucleotide sequence ID" value="NZ_CP118101.1"/>
</dbReference>
<accession>A0AAX3N0I5</accession>
<keyword evidence="3" id="KW-0442">Lipid degradation</keyword>
<organism evidence="6 7">
    <name type="scientific">Paenibacillus urinalis</name>
    <dbReference type="NCBI Taxonomy" id="521520"/>
    <lineage>
        <taxon>Bacteria</taxon>
        <taxon>Bacillati</taxon>
        <taxon>Bacillota</taxon>
        <taxon>Bacilli</taxon>
        <taxon>Bacillales</taxon>
        <taxon>Paenibacillaceae</taxon>
        <taxon>Paenibacillus</taxon>
    </lineage>
</organism>
<dbReference type="InterPro" id="IPR029058">
    <property type="entry name" value="AB_hydrolase_fold"/>
</dbReference>
<keyword evidence="1" id="KW-0378">Hydrolase</keyword>
<proteinExistence type="predicted"/>
<sequence>MCSSVFNHDEAMRWGSFIKSIYSVERKVSDANALLEIGLPDWKIIAGISIEPSLFKWHSEEWIGCVMESLTDPSRKGIVYRGTETELEWIDDFEFFLLSYTEPGGVGKVEEGFGRMYRSLKVHLLEEEKSLLMTEYAQNLQAGSLTVAGHSLGGALTVLTAYAAAFCGMETEVYTFGSPMVGDRTFTSAYEKLVPSTWRIYNAPDIVPKLPASELGFTQPEVGIQVNSLDIPGSGRGLAEYHKMDTYLMSISQQKTNDSNQNNEKVG</sequence>
<evidence type="ECO:0000313" key="6">
    <source>
        <dbReference type="EMBL" id="WDH83255.1"/>
    </source>
</evidence>
<evidence type="ECO:0000256" key="2">
    <source>
        <dbReference type="ARBA" id="ARBA00022946"/>
    </source>
</evidence>
<dbReference type="PANTHER" id="PTHR31403">
    <property type="entry name" value="PHOSPHOLIPASE A1-IBETA2, CHLOROPLASTIC"/>
    <property type="match status" value="1"/>
</dbReference>
<feature type="domain" description="Fungal lipase-type" evidence="5">
    <location>
        <begin position="78"/>
        <end position="212"/>
    </location>
</feature>
<dbReference type="GO" id="GO:0016042">
    <property type="term" value="P:lipid catabolic process"/>
    <property type="evidence" value="ECO:0007669"/>
    <property type="project" value="UniProtKB-KW"/>
</dbReference>
<dbReference type="Gene3D" id="3.40.50.1820">
    <property type="entry name" value="alpha/beta hydrolase"/>
    <property type="match status" value="1"/>
</dbReference>
<reference evidence="6" key="1">
    <citation type="submission" date="2023-02" db="EMBL/GenBank/DDBJ databases">
        <title>Pathogen: clinical or host-associated sample.</title>
        <authorList>
            <person name="Hergert J."/>
            <person name="Casey R."/>
            <person name="Wagner J."/>
            <person name="Young E.L."/>
            <person name="Oakeson K.F."/>
        </authorList>
    </citation>
    <scope>NUCLEOTIDE SEQUENCE</scope>
    <source>
        <strain evidence="6">2022CK-00830</strain>
    </source>
</reference>
<dbReference type="Pfam" id="PF01764">
    <property type="entry name" value="Lipase_3"/>
    <property type="match status" value="1"/>
</dbReference>
<evidence type="ECO:0000256" key="3">
    <source>
        <dbReference type="ARBA" id="ARBA00022963"/>
    </source>
</evidence>